<evidence type="ECO:0000256" key="1">
    <source>
        <dbReference type="PROSITE-ProRule" id="PRU00076"/>
    </source>
</evidence>
<proteinExistence type="predicted"/>
<evidence type="ECO:0000313" key="3">
    <source>
        <dbReference type="EMBL" id="CAH3107656.1"/>
    </source>
</evidence>
<dbReference type="CDD" id="cd00054">
    <property type="entry name" value="EGF_CA"/>
    <property type="match status" value="1"/>
</dbReference>
<keyword evidence="1" id="KW-1015">Disulfide bond</keyword>
<accession>A0ABN8NHC0</accession>
<comment type="caution">
    <text evidence="1">Lacks conserved residue(s) required for the propagation of feature annotation.</text>
</comment>
<organism evidence="3 4">
    <name type="scientific">Porites lobata</name>
    <dbReference type="NCBI Taxonomy" id="104759"/>
    <lineage>
        <taxon>Eukaryota</taxon>
        <taxon>Metazoa</taxon>
        <taxon>Cnidaria</taxon>
        <taxon>Anthozoa</taxon>
        <taxon>Hexacorallia</taxon>
        <taxon>Scleractinia</taxon>
        <taxon>Fungiina</taxon>
        <taxon>Poritidae</taxon>
        <taxon>Porites</taxon>
    </lineage>
</organism>
<sequence length="230" mass="25793">MGERKIVVLQLSSTCQSTDSRDVLSLSFLIQANKCSTAHCPPHSYCQNGFGEKGFRCQCHFGFTGKDCDRIAWVKLNVDAVCFGTRDDSYGVFNVTQGGYIGALKLVHLYGFLRCYPGSPISYWGCISSHYGDKTLMTFISHPDERSILLPRPNTTQMGGPWGGCDNDFTYKLDRFNDVSPEIIFNTTSDPLQVSLNQQFWIWFGQDFADCSEGNNRGESCVDVFGWYIA</sequence>
<evidence type="ECO:0000313" key="4">
    <source>
        <dbReference type="Proteomes" id="UP001159405"/>
    </source>
</evidence>
<comment type="caution">
    <text evidence="3">The sequence shown here is derived from an EMBL/GenBank/DDBJ whole genome shotgun (WGS) entry which is preliminary data.</text>
</comment>
<feature type="domain" description="EGF-like" evidence="2">
    <location>
        <begin position="31"/>
        <end position="69"/>
    </location>
</feature>
<dbReference type="SUPFAM" id="SSF57196">
    <property type="entry name" value="EGF/Laminin"/>
    <property type="match status" value="1"/>
</dbReference>
<dbReference type="InterPro" id="IPR000742">
    <property type="entry name" value="EGF"/>
</dbReference>
<dbReference type="PROSITE" id="PS01186">
    <property type="entry name" value="EGF_2"/>
    <property type="match status" value="1"/>
</dbReference>
<dbReference type="EMBL" id="CALNXK010000020">
    <property type="protein sequence ID" value="CAH3107656.1"/>
    <property type="molecule type" value="Genomic_DNA"/>
</dbReference>
<dbReference type="PROSITE" id="PS00022">
    <property type="entry name" value="EGF_1"/>
    <property type="match status" value="1"/>
</dbReference>
<dbReference type="PROSITE" id="PS50026">
    <property type="entry name" value="EGF_3"/>
    <property type="match status" value="1"/>
</dbReference>
<keyword evidence="1" id="KW-0245">EGF-like domain</keyword>
<name>A0ABN8NHC0_9CNID</name>
<feature type="disulfide bond" evidence="1">
    <location>
        <begin position="59"/>
        <end position="68"/>
    </location>
</feature>
<keyword evidence="4" id="KW-1185">Reference proteome</keyword>
<dbReference type="Proteomes" id="UP001159405">
    <property type="component" value="Unassembled WGS sequence"/>
</dbReference>
<gene>
    <name evidence="3" type="ORF">PLOB_00016797</name>
</gene>
<reference evidence="3 4" key="1">
    <citation type="submission" date="2022-05" db="EMBL/GenBank/DDBJ databases">
        <authorList>
            <consortium name="Genoscope - CEA"/>
            <person name="William W."/>
        </authorList>
    </citation>
    <scope>NUCLEOTIDE SEQUENCE [LARGE SCALE GENOMIC DNA]</scope>
</reference>
<protein>
    <recommendedName>
        <fullName evidence="2">EGF-like domain-containing protein</fullName>
    </recommendedName>
</protein>
<feature type="disulfide bond" evidence="1">
    <location>
        <begin position="40"/>
        <end position="57"/>
    </location>
</feature>
<evidence type="ECO:0000259" key="2">
    <source>
        <dbReference type="PROSITE" id="PS50026"/>
    </source>
</evidence>
<dbReference type="Gene3D" id="2.10.25.10">
    <property type="entry name" value="Laminin"/>
    <property type="match status" value="1"/>
</dbReference>